<comment type="pathway">
    <text evidence="1">Cofactor biosynthesis; NAD(+) biosynthesis.</text>
</comment>
<dbReference type="InterPro" id="IPR014729">
    <property type="entry name" value="Rossmann-like_a/b/a_fold"/>
</dbReference>
<proteinExistence type="inferred from homology"/>
<dbReference type="InterPro" id="IPR005248">
    <property type="entry name" value="NadD/NMNAT"/>
</dbReference>
<evidence type="ECO:0000313" key="9">
    <source>
        <dbReference type="EMBL" id="CAB4535907.1"/>
    </source>
</evidence>
<dbReference type="HAMAP" id="MF_00244">
    <property type="entry name" value="NaMN_adenylyltr"/>
    <property type="match status" value="1"/>
</dbReference>
<evidence type="ECO:0000313" key="13">
    <source>
        <dbReference type="EMBL" id="CAB5003704.1"/>
    </source>
</evidence>
<accession>A0A6J6ZMG0</accession>
<evidence type="ECO:0000259" key="8">
    <source>
        <dbReference type="Pfam" id="PF01467"/>
    </source>
</evidence>
<evidence type="ECO:0000313" key="12">
    <source>
        <dbReference type="EMBL" id="CAB4989019.1"/>
    </source>
</evidence>
<gene>
    <name evidence="9" type="ORF">UFOPK1438_00213</name>
    <name evidence="10" type="ORF">UFOPK2329_00138</name>
    <name evidence="11" type="ORF">UFOPK3166_00408</name>
    <name evidence="12" type="ORF">UFOPK4035_00076</name>
    <name evidence="13" type="ORF">UFOPK4087_00035</name>
    <name evidence="14" type="ORF">UFOPK4424_00301</name>
</gene>
<keyword evidence="2" id="KW-0662">Pyridine nucleotide biosynthesis</keyword>
<dbReference type="Pfam" id="PF01467">
    <property type="entry name" value="CTP_transf_like"/>
    <property type="match status" value="1"/>
</dbReference>
<keyword evidence="6" id="KW-0067">ATP-binding</keyword>
<dbReference type="GO" id="GO:0009435">
    <property type="term" value="P:NAD+ biosynthetic process"/>
    <property type="evidence" value="ECO:0007669"/>
    <property type="project" value="UniProtKB-UniPathway"/>
</dbReference>
<name>A0A6J6ZMG0_9ZZZZ</name>
<dbReference type="GO" id="GO:0070566">
    <property type="term" value="F:adenylyltransferase activity"/>
    <property type="evidence" value="ECO:0007669"/>
    <property type="project" value="UniProtKB-ARBA"/>
</dbReference>
<dbReference type="AlphaFoldDB" id="A0A6J6ZMG0"/>
<evidence type="ECO:0000256" key="1">
    <source>
        <dbReference type="ARBA" id="ARBA00004790"/>
    </source>
</evidence>
<keyword evidence="5" id="KW-0547">Nucleotide-binding</keyword>
<dbReference type="EMBL" id="CAFBOX010000005">
    <property type="protein sequence ID" value="CAB4989019.1"/>
    <property type="molecule type" value="Genomic_DNA"/>
</dbReference>
<dbReference type="EMBL" id="CAFBPH010000003">
    <property type="protein sequence ID" value="CAB5003704.1"/>
    <property type="molecule type" value="Genomic_DNA"/>
</dbReference>
<dbReference type="EMBL" id="CAEZWZ010000008">
    <property type="protein sequence ID" value="CAB4664232.1"/>
    <property type="molecule type" value="Genomic_DNA"/>
</dbReference>
<evidence type="ECO:0000256" key="4">
    <source>
        <dbReference type="ARBA" id="ARBA00022695"/>
    </source>
</evidence>
<dbReference type="PANTHER" id="PTHR39321:SF3">
    <property type="entry name" value="PHOSPHOPANTETHEINE ADENYLYLTRANSFERASE"/>
    <property type="match status" value="1"/>
</dbReference>
<organism evidence="11">
    <name type="scientific">freshwater metagenome</name>
    <dbReference type="NCBI Taxonomy" id="449393"/>
    <lineage>
        <taxon>unclassified sequences</taxon>
        <taxon>metagenomes</taxon>
        <taxon>ecological metagenomes</taxon>
    </lineage>
</organism>
<sequence>MSAVGIYGGTFDPIHLGHLHVITQLLQREIVDRLLIVPAGQPLLRPDSPQASGAQRRAMCQLAIDSLPADIRSRVEVNPIEILREGPSYAIDTVDAVAATYPDSQIILFVGSDAFANIDKWHRVEELKNKCRIIVIERPGYSFEGLDISALDISATQIREGSSNQIPQSVAHYIKENGLYASAK</sequence>
<dbReference type="Gene3D" id="3.40.50.620">
    <property type="entry name" value="HUPs"/>
    <property type="match status" value="1"/>
</dbReference>
<dbReference type="PANTHER" id="PTHR39321">
    <property type="entry name" value="NICOTINATE-NUCLEOTIDE ADENYLYLTRANSFERASE-RELATED"/>
    <property type="match status" value="1"/>
</dbReference>
<protein>
    <submittedName>
        <fullName evidence="11">Unannotated protein</fullName>
    </submittedName>
</protein>
<evidence type="ECO:0000256" key="5">
    <source>
        <dbReference type="ARBA" id="ARBA00022741"/>
    </source>
</evidence>
<reference evidence="11" key="1">
    <citation type="submission" date="2020-05" db="EMBL/GenBank/DDBJ databases">
        <authorList>
            <person name="Chiriac C."/>
            <person name="Salcher M."/>
            <person name="Ghai R."/>
            <person name="Kavagutti S V."/>
        </authorList>
    </citation>
    <scope>NUCLEOTIDE SEQUENCE</scope>
</reference>
<keyword evidence="7" id="KW-0520">NAD</keyword>
<dbReference type="NCBIfam" id="TIGR00125">
    <property type="entry name" value="cyt_tran_rel"/>
    <property type="match status" value="1"/>
</dbReference>
<dbReference type="GO" id="GO:0005524">
    <property type="term" value="F:ATP binding"/>
    <property type="evidence" value="ECO:0007669"/>
    <property type="project" value="UniProtKB-KW"/>
</dbReference>
<dbReference type="CDD" id="cd02165">
    <property type="entry name" value="NMNAT"/>
    <property type="match status" value="1"/>
</dbReference>
<dbReference type="EMBL" id="CAFBRW010000038">
    <property type="protein sequence ID" value="CAB5113513.1"/>
    <property type="molecule type" value="Genomic_DNA"/>
</dbReference>
<evidence type="ECO:0000256" key="7">
    <source>
        <dbReference type="ARBA" id="ARBA00023027"/>
    </source>
</evidence>
<dbReference type="InterPro" id="IPR004821">
    <property type="entry name" value="Cyt_trans-like"/>
</dbReference>
<keyword evidence="4" id="KW-0548">Nucleotidyltransferase</keyword>
<evidence type="ECO:0000313" key="10">
    <source>
        <dbReference type="EMBL" id="CAB4664232.1"/>
    </source>
</evidence>
<dbReference type="NCBIfam" id="TIGR00482">
    <property type="entry name" value="nicotinate (nicotinamide) nucleotide adenylyltransferase"/>
    <property type="match status" value="1"/>
</dbReference>
<evidence type="ECO:0000313" key="14">
    <source>
        <dbReference type="EMBL" id="CAB5113513.1"/>
    </source>
</evidence>
<dbReference type="EMBL" id="CAFABD010000043">
    <property type="protein sequence ID" value="CAB4821954.1"/>
    <property type="molecule type" value="Genomic_DNA"/>
</dbReference>
<evidence type="ECO:0000256" key="2">
    <source>
        <dbReference type="ARBA" id="ARBA00022642"/>
    </source>
</evidence>
<feature type="domain" description="Cytidyltransferase-like" evidence="8">
    <location>
        <begin position="6"/>
        <end position="160"/>
    </location>
</feature>
<dbReference type="UniPathway" id="UPA00253"/>
<evidence type="ECO:0000256" key="3">
    <source>
        <dbReference type="ARBA" id="ARBA00022679"/>
    </source>
</evidence>
<dbReference type="EMBL" id="CAEZSM010000015">
    <property type="protein sequence ID" value="CAB4535907.1"/>
    <property type="molecule type" value="Genomic_DNA"/>
</dbReference>
<evidence type="ECO:0000313" key="11">
    <source>
        <dbReference type="EMBL" id="CAB4821954.1"/>
    </source>
</evidence>
<dbReference type="SUPFAM" id="SSF52374">
    <property type="entry name" value="Nucleotidylyl transferase"/>
    <property type="match status" value="1"/>
</dbReference>
<keyword evidence="3" id="KW-0808">Transferase</keyword>
<evidence type="ECO:0000256" key="6">
    <source>
        <dbReference type="ARBA" id="ARBA00022840"/>
    </source>
</evidence>